<evidence type="ECO:0000256" key="1">
    <source>
        <dbReference type="SAM" id="MobiDB-lite"/>
    </source>
</evidence>
<feature type="non-terminal residue" evidence="2">
    <location>
        <position position="1"/>
    </location>
</feature>
<accession>A0ABU6XHL0</accession>
<reference evidence="2 3" key="1">
    <citation type="journal article" date="2023" name="Plants (Basel)">
        <title>Bridging the Gap: Combining Genomics and Transcriptomics Approaches to Understand Stylosanthes scabra, an Orphan Legume from the Brazilian Caatinga.</title>
        <authorList>
            <person name="Ferreira-Neto J.R.C."/>
            <person name="da Silva M.D."/>
            <person name="Binneck E."/>
            <person name="de Melo N.F."/>
            <person name="da Silva R.H."/>
            <person name="de Melo A.L.T.M."/>
            <person name="Pandolfi V."/>
            <person name="Bustamante F.O."/>
            <person name="Brasileiro-Vidal A.C."/>
            <person name="Benko-Iseppon A.M."/>
        </authorList>
    </citation>
    <scope>NUCLEOTIDE SEQUENCE [LARGE SCALE GENOMIC DNA]</scope>
    <source>
        <tissue evidence="2">Leaves</tissue>
    </source>
</reference>
<proteinExistence type="predicted"/>
<gene>
    <name evidence="2" type="ORF">PIB30_057159</name>
</gene>
<feature type="compositionally biased region" description="Basic residues" evidence="1">
    <location>
        <begin position="34"/>
        <end position="43"/>
    </location>
</feature>
<protein>
    <submittedName>
        <fullName evidence="2">Uncharacterized protein</fullName>
    </submittedName>
</protein>
<comment type="caution">
    <text evidence="2">The sequence shown here is derived from an EMBL/GenBank/DDBJ whole genome shotgun (WGS) entry which is preliminary data.</text>
</comment>
<sequence>AQTQMKSQHQKPQTKRISKLNEPKRTSGPETTRNHKHTHNSKKNPRELEEDQRMTYLFCVSDFTVRRLRRRDTTAMVLLLLPPQSSPTRT</sequence>
<dbReference type="Proteomes" id="UP001341840">
    <property type="component" value="Unassembled WGS sequence"/>
</dbReference>
<feature type="compositionally biased region" description="Basic residues" evidence="1">
    <location>
        <begin position="8"/>
        <end position="18"/>
    </location>
</feature>
<name>A0ABU6XHL0_9FABA</name>
<dbReference type="EMBL" id="JASCZI010211913">
    <property type="protein sequence ID" value="MED6197520.1"/>
    <property type="molecule type" value="Genomic_DNA"/>
</dbReference>
<evidence type="ECO:0000313" key="2">
    <source>
        <dbReference type="EMBL" id="MED6197520.1"/>
    </source>
</evidence>
<feature type="region of interest" description="Disordered" evidence="1">
    <location>
        <begin position="1"/>
        <end position="52"/>
    </location>
</feature>
<keyword evidence="3" id="KW-1185">Reference proteome</keyword>
<feature type="non-terminal residue" evidence="2">
    <location>
        <position position="90"/>
    </location>
</feature>
<evidence type="ECO:0000313" key="3">
    <source>
        <dbReference type="Proteomes" id="UP001341840"/>
    </source>
</evidence>
<organism evidence="2 3">
    <name type="scientific">Stylosanthes scabra</name>
    <dbReference type="NCBI Taxonomy" id="79078"/>
    <lineage>
        <taxon>Eukaryota</taxon>
        <taxon>Viridiplantae</taxon>
        <taxon>Streptophyta</taxon>
        <taxon>Embryophyta</taxon>
        <taxon>Tracheophyta</taxon>
        <taxon>Spermatophyta</taxon>
        <taxon>Magnoliopsida</taxon>
        <taxon>eudicotyledons</taxon>
        <taxon>Gunneridae</taxon>
        <taxon>Pentapetalae</taxon>
        <taxon>rosids</taxon>
        <taxon>fabids</taxon>
        <taxon>Fabales</taxon>
        <taxon>Fabaceae</taxon>
        <taxon>Papilionoideae</taxon>
        <taxon>50 kb inversion clade</taxon>
        <taxon>dalbergioids sensu lato</taxon>
        <taxon>Dalbergieae</taxon>
        <taxon>Pterocarpus clade</taxon>
        <taxon>Stylosanthes</taxon>
    </lineage>
</organism>